<keyword evidence="3" id="KW-1185">Reference proteome</keyword>
<dbReference type="AlphaFoldDB" id="A0A8H7ZLZ2"/>
<accession>A0A8H7ZLZ2</accession>
<feature type="compositionally biased region" description="Low complexity" evidence="1">
    <location>
        <begin position="72"/>
        <end position="81"/>
    </location>
</feature>
<protein>
    <submittedName>
        <fullName evidence="2">Uncharacterized protein</fullName>
    </submittedName>
</protein>
<feature type="non-terminal residue" evidence="2">
    <location>
        <position position="1"/>
    </location>
</feature>
<sequence length="93" mass="10222">TTPTITKVRCRSVLCARGARRPRSAAPFRYFSDRHSSPSLRPEGPPQRHQEAEDTPLPLAERRRPEVPPEPAVRQEGNAGRAQGGKGGEIDSL</sequence>
<dbReference type="EMBL" id="JAEFCI010013347">
    <property type="protein sequence ID" value="KAG5455462.1"/>
    <property type="molecule type" value="Genomic_DNA"/>
</dbReference>
<organism evidence="2 3">
    <name type="scientific">Olpidium bornovanus</name>
    <dbReference type="NCBI Taxonomy" id="278681"/>
    <lineage>
        <taxon>Eukaryota</taxon>
        <taxon>Fungi</taxon>
        <taxon>Fungi incertae sedis</taxon>
        <taxon>Olpidiomycota</taxon>
        <taxon>Olpidiomycotina</taxon>
        <taxon>Olpidiomycetes</taxon>
        <taxon>Olpidiales</taxon>
        <taxon>Olpidiaceae</taxon>
        <taxon>Olpidium</taxon>
    </lineage>
</organism>
<proteinExistence type="predicted"/>
<dbReference type="Proteomes" id="UP000673691">
    <property type="component" value="Unassembled WGS sequence"/>
</dbReference>
<reference evidence="2 3" key="1">
    <citation type="journal article" name="Sci. Rep.">
        <title>Genome-scale phylogenetic analyses confirm Olpidium as the closest living zoosporic fungus to the non-flagellated, terrestrial fungi.</title>
        <authorList>
            <person name="Chang Y."/>
            <person name="Rochon D."/>
            <person name="Sekimoto S."/>
            <person name="Wang Y."/>
            <person name="Chovatia M."/>
            <person name="Sandor L."/>
            <person name="Salamov A."/>
            <person name="Grigoriev I.V."/>
            <person name="Stajich J.E."/>
            <person name="Spatafora J.W."/>
        </authorList>
    </citation>
    <scope>NUCLEOTIDE SEQUENCE [LARGE SCALE GENOMIC DNA]</scope>
    <source>
        <strain evidence="2">S191</strain>
    </source>
</reference>
<evidence type="ECO:0000313" key="2">
    <source>
        <dbReference type="EMBL" id="KAG5455462.1"/>
    </source>
</evidence>
<comment type="caution">
    <text evidence="2">The sequence shown here is derived from an EMBL/GenBank/DDBJ whole genome shotgun (WGS) entry which is preliminary data.</text>
</comment>
<evidence type="ECO:0000256" key="1">
    <source>
        <dbReference type="SAM" id="MobiDB-lite"/>
    </source>
</evidence>
<name>A0A8H7ZLZ2_9FUNG</name>
<evidence type="ECO:0000313" key="3">
    <source>
        <dbReference type="Proteomes" id="UP000673691"/>
    </source>
</evidence>
<feature type="region of interest" description="Disordered" evidence="1">
    <location>
        <begin position="21"/>
        <end position="93"/>
    </location>
</feature>
<gene>
    <name evidence="2" type="ORF">BJ554DRAFT_5117</name>
</gene>